<gene>
    <name evidence="1" type="ORF">FC78_GL001033</name>
</gene>
<reference evidence="1 2" key="1">
    <citation type="journal article" date="2015" name="Genome Announc.">
        <title>Expanding the biotechnology potential of lactobacilli through comparative genomics of 213 strains and associated genera.</title>
        <authorList>
            <person name="Sun Z."/>
            <person name="Harris H.M."/>
            <person name="McCann A."/>
            <person name="Guo C."/>
            <person name="Argimon S."/>
            <person name="Zhang W."/>
            <person name="Yang X."/>
            <person name="Jeffery I.B."/>
            <person name="Cooney J.C."/>
            <person name="Kagawa T.F."/>
            <person name="Liu W."/>
            <person name="Song Y."/>
            <person name="Salvetti E."/>
            <person name="Wrobel A."/>
            <person name="Rasinkangas P."/>
            <person name="Parkhill J."/>
            <person name="Rea M.C."/>
            <person name="O'Sullivan O."/>
            <person name="Ritari J."/>
            <person name="Douillard F.P."/>
            <person name="Paul Ross R."/>
            <person name="Yang R."/>
            <person name="Briner A.E."/>
            <person name="Felis G.E."/>
            <person name="de Vos W.M."/>
            <person name="Barrangou R."/>
            <person name="Klaenhammer T.R."/>
            <person name="Caufield P.W."/>
            <person name="Cui Y."/>
            <person name="Zhang H."/>
            <person name="O'Toole P.W."/>
        </authorList>
    </citation>
    <scope>NUCLEOTIDE SEQUENCE [LARGE SCALE GENOMIC DNA]</scope>
    <source>
        <strain evidence="1 2">DSM 19674</strain>
    </source>
</reference>
<name>A0A0R1KL34_9LACO</name>
<dbReference type="RefSeq" id="WP_056951047.1">
    <property type="nucleotide sequence ID" value="NZ_AZDY01000029.1"/>
</dbReference>
<dbReference type="EMBL" id="AZDY01000029">
    <property type="protein sequence ID" value="KRK84027.1"/>
    <property type="molecule type" value="Genomic_DNA"/>
</dbReference>
<evidence type="ECO:0000313" key="1">
    <source>
        <dbReference type="EMBL" id="KRK84027.1"/>
    </source>
</evidence>
<dbReference type="Proteomes" id="UP000051515">
    <property type="component" value="Unassembled WGS sequence"/>
</dbReference>
<sequence>MFITERELQGLYHKAEFSEYMISKNDRLTPEAKSFLTGKGIKIIEKDHSKDVHKTEITDGQDITKELLKLDLQAAIVEAYEIDIKLGNSIYEVYELLDQEMPPNLQIYSCDANEVLSKPITKETLRNPKYKVIILLKKCLSRICEVQLDSKDQLNLVKIELVDQIRKLMED</sequence>
<accession>A0A0R1KL34</accession>
<dbReference type="OrthoDB" id="306726at2"/>
<dbReference type="AlphaFoldDB" id="A0A0R1KL34"/>
<dbReference type="STRING" id="1423788.FC78_GL001033"/>
<proteinExistence type="predicted"/>
<keyword evidence="2" id="KW-1185">Reference proteome</keyword>
<protein>
    <submittedName>
        <fullName evidence="1">Uncharacterized protein</fullName>
    </submittedName>
</protein>
<evidence type="ECO:0000313" key="2">
    <source>
        <dbReference type="Proteomes" id="UP000051515"/>
    </source>
</evidence>
<dbReference type="PATRIC" id="fig|1423788.3.peg.1061"/>
<organism evidence="1 2">
    <name type="scientific">Companilactobacillus bobalius DSM 19674</name>
    <dbReference type="NCBI Taxonomy" id="1423788"/>
    <lineage>
        <taxon>Bacteria</taxon>
        <taxon>Bacillati</taxon>
        <taxon>Bacillota</taxon>
        <taxon>Bacilli</taxon>
        <taxon>Lactobacillales</taxon>
        <taxon>Lactobacillaceae</taxon>
        <taxon>Companilactobacillus</taxon>
        <taxon>Companilactobacillus bobalius</taxon>
    </lineage>
</organism>
<comment type="caution">
    <text evidence="1">The sequence shown here is derived from an EMBL/GenBank/DDBJ whole genome shotgun (WGS) entry which is preliminary data.</text>
</comment>